<evidence type="ECO:0000313" key="15">
    <source>
        <dbReference type="Proteomes" id="UP000694397"/>
    </source>
</evidence>
<evidence type="ECO:0000313" key="12">
    <source>
        <dbReference type="EMBL" id="KPP73601.1"/>
    </source>
</evidence>
<evidence type="ECO:0000259" key="11">
    <source>
        <dbReference type="PROSITE" id="PS51184"/>
    </source>
</evidence>
<dbReference type="Proteomes" id="UP000034805">
    <property type="component" value="Unassembled WGS sequence"/>
</dbReference>
<dbReference type="InterPro" id="IPR041667">
    <property type="entry name" value="Cupin_8"/>
</dbReference>
<evidence type="ECO:0000256" key="9">
    <source>
        <dbReference type="ARBA" id="ARBA00080747"/>
    </source>
</evidence>
<reference evidence="13" key="3">
    <citation type="submission" date="2025-05" db="UniProtKB">
        <authorList>
            <consortium name="Ensembl"/>
        </authorList>
    </citation>
    <scope>IDENTIFICATION</scope>
</reference>
<dbReference type="OrthoDB" id="203487at2759"/>
<sequence length="425" mass="48991">MDRETFHACCSTARAPRRSYARFRAANFVDYIARRECSYVRFFSGYLVPNEPCVLASCFTAGWRCRARWVTAEGKPDFGRLLQDFDETPVPVANCAVKEYNSNPKQILPFKEFISYWKEYIQNGHSSTRGCLYLKDWHMPREFPALAVYSTPKFFCSDWLNEYWDASEGDDYRFVYMGPKGSWTPFHADVFRSYSWSANICGRKKWILYPPGQEEFLRDCHGNLAYDVTAPVLRDKKLYPRYEEAWQPLEIIQEAGEIIFIPSGWHHQVYNLEDTISINHNWLNGCNVDLVWQFLQQELSAVQREIGEWRSTMETWHEHCQVIMKSCTGIDYRQFASLLKVIAENRLSYLSSCAGGAAAGAEPPVPSETLAMLGPHHAAFDLQQVALTLELMLADDNFKRLGPASLGSQPESLLQRIRETLRSTI</sequence>
<reference evidence="12 14" key="1">
    <citation type="submission" date="2015-08" db="EMBL/GenBank/DDBJ databases">
        <title>The genome of the Asian arowana (Scleropages formosus).</title>
        <authorList>
            <person name="Tan M.H."/>
            <person name="Gan H.M."/>
            <person name="Croft L.J."/>
            <person name="Austin C.M."/>
        </authorList>
    </citation>
    <scope>NUCLEOTIDE SEQUENCE [LARGE SCALE GENOMIC DNA]</scope>
    <source>
        <strain evidence="12">Aro1</strain>
    </source>
</reference>
<dbReference type="STRING" id="113540.ENSSFOP00015014995"/>
<evidence type="ECO:0000256" key="8">
    <source>
        <dbReference type="ARBA" id="ARBA00078704"/>
    </source>
</evidence>
<proteinExistence type="inferred from homology"/>
<dbReference type="GeneTree" id="ENSGT00940000159380"/>
<evidence type="ECO:0000256" key="6">
    <source>
        <dbReference type="ARBA" id="ARBA00047762"/>
    </source>
</evidence>
<dbReference type="FunFam" id="2.60.120.650:FF:000030">
    <property type="entry name" value="JmjC domain-containing protein 4"/>
    <property type="match status" value="1"/>
</dbReference>
<dbReference type="GO" id="GO:0016706">
    <property type="term" value="F:2-oxoglutarate-dependent dioxygenase activity"/>
    <property type="evidence" value="ECO:0007669"/>
    <property type="project" value="UniProtKB-ARBA"/>
</dbReference>
<dbReference type="KEGG" id="sfm:108937603"/>
<dbReference type="PROSITE" id="PS51184">
    <property type="entry name" value="JMJC"/>
    <property type="match status" value="1"/>
</dbReference>
<dbReference type="GO" id="GO:0045905">
    <property type="term" value="P:positive regulation of translational termination"/>
    <property type="evidence" value="ECO:0007669"/>
    <property type="project" value="TreeGrafter"/>
</dbReference>
<dbReference type="CDD" id="cd02208">
    <property type="entry name" value="cupin_RmlC-like"/>
    <property type="match status" value="1"/>
</dbReference>
<dbReference type="EMBL" id="JARO02002072">
    <property type="protein sequence ID" value="KPP73601.1"/>
    <property type="molecule type" value="Genomic_DNA"/>
</dbReference>
<evidence type="ECO:0000256" key="3">
    <source>
        <dbReference type="ARBA" id="ARBA00023002"/>
    </source>
</evidence>
<dbReference type="Proteomes" id="UP000694397">
    <property type="component" value="Chromosome 7"/>
</dbReference>
<evidence type="ECO:0000256" key="2">
    <source>
        <dbReference type="ARBA" id="ARBA00022723"/>
    </source>
</evidence>
<dbReference type="Ensembl" id="ENSSFOT00015015175.2">
    <property type="protein sequence ID" value="ENSSFOP00015014995.2"/>
    <property type="gene ID" value="ENSSFOG00015009681.2"/>
</dbReference>
<comment type="cofactor">
    <cofactor evidence="1">
        <name>Fe(2+)</name>
        <dbReference type="ChEBI" id="CHEBI:29033"/>
    </cofactor>
</comment>
<dbReference type="RefSeq" id="XP_029109546.1">
    <property type="nucleotide sequence ID" value="XM_029253713.1"/>
</dbReference>
<keyword evidence="3" id="KW-0560">Oxidoreductase</keyword>
<dbReference type="GO" id="GO:0046872">
    <property type="term" value="F:metal ion binding"/>
    <property type="evidence" value="ECO:0007669"/>
    <property type="project" value="UniProtKB-KW"/>
</dbReference>
<keyword evidence="15" id="KW-1185">Reference proteome</keyword>
<dbReference type="PANTHER" id="PTHR12480:SF6">
    <property type="entry name" value="2-OXOGLUTARATE AND IRON-DEPENDENT OXYGENASE JMJD4"/>
    <property type="match status" value="1"/>
</dbReference>
<comment type="similarity">
    <text evidence="5">Belongs to the JMJD6 family.</text>
</comment>
<accession>A0A0N8K106</accession>
<reference evidence="13 15" key="2">
    <citation type="submission" date="2019-04" db="EMBL/GenBank/DDBJ databases">
        <authorList>
            <consortium name="Wellcome Sanger Institute Data Sharing"/>
        </authorList>
    </citation>
    <scope>NUCLEOTIDE SEQUENCE [LARGE SCALE GENOMIC DNA]</scope>
</reference>
<evidence type="ECO:0000256" key="4">
    <source>
        <dbReference type="ARBA" id="ARBA00023004"/>
    </source>
</evidence>
<evidence type="ECO:0000256" key="10">
    <source>
        <dbReference type="ARBA" id="ARBA00082904"/>
    </source>
</evidence>
<dbReference type="GO" id="GO:0005634">
    <property type="term" value="C:nucleus"/>
    <property type="evidence" value="ECO:0007669"/>
    <property type="project" value="TreeGrafter"/>
</dbReference>
<evidence type="ECO:0000256" key="7">
    <source>
        <dbReference type="ARBA" id="ARBA00067203"/>
    </source>
</evidence>
<dbReference type="Gene3D" id="2.60.120.650">
    <property type="entry name" value="Cupin"/>
    <property type="match status" value="1"/>
</dbReference>
<dbReference type="InterPro" id="IPR003347">
    <property type="entry name" value="JmjC_dom"/>
</dbReference>
<name>A0A0N8K106_SCLFO</name>
<gene>
    <name evidence="13" type="primary">JMJD4</name>
    <name evidence="12" type="ORF">Z043_107299</name>
</gene>
<evidence type="ECO:0000256" key="1">
    <source>
        <dbReference type="ARBA" id="ARBA00001954"/>
    </source>
</evidence>
<dbReference type="SMART" id="SM00558">
    <property type="entry name" value="JmjC"/>
    <property type="match status" value="1"/>
</dbReference>
<dbReference type="PANTHER" id="PTHR12480">
    <property type="entry name" value="ARGININE DEMETHYLASE AND LYSYL-HYDROXYLASE JMJD"/>
    <property type="match status" value="1"/>
</dbReference>
<organism evidence="12 14">
    <name type="scientific">Scleropages formosus</name>
    <name type="common">Asian bonytongue</name>
    <name type="synonym">Osteoglossum formosum</name>
    <dbReference type="NCBI Taxonomy" id="113540"/>
    <lineage>
        <taxon>Eukaryota</taxon>
        <taxon>Metazoa</taxon>
        <taxon>Chordata</taxon>
        <taxon>Craniata</taxon>
        <taxon>Vertebrata</taxon>
        <taxon>Euteleostomi</taxon>
        <taxon>Actinopterygii</taxon>
        <taxon>Neopterygii</taxon>
        <taxon>Teleostei</taxon>
        <taxon>Osteoglossocephala</taxon>
        <taxon>Osteoglossomorpha</taxon>
        <taxon>Osteoglossiformes</taxon>
        <taxon>Osteoglossidae</taxon>
        <taxon>Scleropages</taxon>
    </lineage>
</organism>
<dbReference type="AlphaFoldDB" id="A0A0N8K106"/>
<feature type="domain" description="JmjC" evidence="11">
    <location>
        <begin position="140"/>
        <end position="299"/>
    </location>
</feature>
<dbReference type="Pfam" id="PF13621">
    <property type="entry name" value="Cupin_8"/>
    <property type="match status" value="1"/>
</dbReference>
<dbReference type="GO" id="GO:0005737">
    <property type="term" value="C:cytoplasm"/>
    <property type="evidence" value="ECO:0007669"/>
    <property type="project" value="TreeGrafter"/>
</dbReference>
<dbReference type="CTD" id="65094"/>
<evidence type="ECO:0000313" key="13">
    <source>
        <dbReference type="Ensembl" id="ENSSFOP00015014995.2"/>
    </source>
</evidence>
<dbReference type="GO" id="GO:0043565">
    <property type="term" value="F:sequence-specific DNA binding"/>
    <property type="evidence" value="ECO:0007669"/>
    <property type="project" value="TreeGrafter"/>
</dbReference>
<dbReference type="GeneID" id="108937603"/>
<protein>
    <recommendedName>
        <fullName evidence="7">2-oxoglutarate and iron-dependent oxygenase JMJD4</fullName>
    </recommendedName>
    <alternativeName>
        <fullName evidence="8">JmjC domain-containing protein 4</fullName>
    </alternativeName>
    <alternativeName>
        <fullName evidence="10">Jumonji domain-containing protein 4</fullName>
    </alternativeName>
    <alternativeName>
        <fullName evidence="9">Lysyl-hydroxylase JMJD4</fullName>
    </alternativeName>
</protein>
<dbReference type="GO" id="GO:0140096">
    <property type="term" value="F:catalytic activity, acting on a protein"/>
    <property type="evidence" value="ECO:0007669"/>
    <property type="project" value="UniProtKB-ARBA"/>
</dbReference>
<keyword evidence="4" id="KW-0408">Iron</keyword>
<evidence type="ECO:0000313" key="14">
    <source>
        <dbReference type="Proteomes" id="UP000034805"/>
    </source>
</evidence>
<evidence type="ECO:0000256" key="5">
    <source>
        <dbReference type="ARBA" id="ARBA00038068"/>
    </source>
</evidence>
<keyword evidence="2" id="KW-0479">Metal-binding</keyword>
<dbReference type="InterPro" id="IPR050910">
    <property type="entry name" value="JMJD6_ArgDemeth/LysHydrox"/>
</dbReference>
<dbReference type="SUPFAM" id="SSF51197">
    <property type="entry name" value="Clavaminate synthase-like"/>
    <property type="match status" value="1"/>
</dbReference>
<comment type="catalytic activity">
    <reaction evidence="6">
        <text>L-lysyl-[protein] + 2-oxoglutarate + O2 = 4-hydroxy-L-lysyl-[protein] + succinate + CO2</text>
        <dbReference type="Rhea" id="RHEA:57156"/>
        <dbReference type="Rhea" id="RHEA-COMP:9752"/>
        <dbReference type="Rhea" id="RHEA-COMP:15084"/>
        <dbReference type="ChEBI" id="CHEBI:15379"/>
        <dbReference type="ChEBI" id="CHEBI:16526"/>
        <dbReference type="ChEBI" id="CHEBI:16810"/>
        <dbReference type="ChEBI" id="CHEBI:29969"/>
        <dbReference type="ChEBI" id="CHEBI:30031"/>
        <dbReference type="ChEBI" id="CHEBI:141495"/>
    </reaction>
</comment>